<reference evidence="12" key="1">
    <citation type="submission" date="2017-07" db="EMBL/GenBank/DDBJ databases">
        <title>Novel pathways for hydrocarbon cycling and metabolic interdependencies in hydrothermal sediment communities.</title>
        <authorList>
            <person name="Dombrowski N."/>
            <person name="Seitz K."/>
            <person name="Teske A."/>
            <person name="Baker B."/>
        </authorList>
    </citation>
    <scope>NUCLEOTIDE SEQUENCE [LARGE SCALE GENOMIC DNA]</scope>
</reference>
<dbReference type="AlphaFoldDB" id="A0A257LV72"/>
<dbReference type="InterPro" id="IPR014722">
    <property type="entry name" value="Rib_uL2_dom2"/>
</dbReference>
<proteinExistence type="inferred from homology"/>
<accession>A0A257LV72</accession>
<dbReference type="HAMAP" id="MF_01326_B">
    <property type="entry name" value="Ribosomal_uL24_B"/>
    <property type="match status" value="1"/>
</dbReference>
<organism evidence="11 12">
    <name type="scientific">candidate division WOR-3 bacterium 4484_18</name>
    <dbReference type="NCBI Taxonomy" id="2020626"/>
    <lineage>
        <taxon>Bacteria</taxon>
        <taxon>Bacteria division WOR-3</taxon>
    </lineage>
</organism>
<dbReference type="GO" id="GO:1990904">
    <property type="term" value="C:ribonucleoprotein complex"/>
    <property type="evidence" value="ECO:0007669"/>
    <property type="project" value="UniProtKB-KW"/>
</dbReference>
<dbReference type="GO" id="GO:0006412">
    <property type="term" value="P:translation"/>
    <property type="evidence" value="ECO:0007669"/>
    <property type="project" value="UniProtKB-UniRule"/>
</dbReference>
<dbReference type="Proteomes" id="UP000216312">
    <property type="component" value="Unassembled WGS sequence"/>
</dbReference>
<dbReference type="CDD" id="cd06089">
    <property type="entry name" value="KOW_RPL26"/>
    <property type="match status" value="1"/>
</dbReference>
<dbReference type="InterPro" id="IPR041988">
    <property type="entry name" value="Ribosomal_uL24_KOW"/>
</dbReference>
<dbReference type="GO" id="GO:0019843">
    <property type="term" value="F:rRNA binding"/>
    <property type="evidence" value="ECO:0007669"/>
    <property type="project" value="UniProtKB-UniRule"/>
</dbReference>
<keyword evidence="2 8" id="KW-0699">rRNA-binding</keyword>
<dbReference type="InterPro" id="IPR008991">
    <property type="entry name" value="Translation_prot_SH3-like_sf"/>
</dbReference>
<dbReference type="InterPro" id="IPR005824">
    <property type="entry name" value="KOW"/>
</dbReference>
<dbReference type="InterPro" id="IPR057264">
    <property type="entry name" value="Ribosomal_uL24_C"/>
</dbReference>
<keyword evidence="4 8" id="KW-0689">Ribosomal protein</keyword>
<evidence type="ECO:0000313" key="12">
    <source>
        <dbReference type="Proteomes" id="UP000216312"/>
    </source>
</evidence>
<evidence type="ECO:0000259" key="10">
    <source>
        <dbReference type="SMART" id="SM00739"/>
    </source>
</evidence>
<dbReference type="EMBL" id="NMUJ01000003">
    <property type="protein sequence ID" value="OYV03524.1"/>
    <property type="molecule type" value="Genomic_DNA"/>
</dbReference>
<name>A0A257LV72_UNCW3</name>
<dbReference type="GO" id="GO:0005840">
    <property type="term" value="C:ribosome"/>
    <property type="evidence" value="ECO:0007669"/>
    <property type="project" value="UniProtKB-KW"/>
</dbReference>
<evidence type="ECO:0000256" key="1">
    <source>
        <dbReference type="ARBA" id="ARBA00010618"/>
    </source>
</evidence>
<protein>
    <recommendedName>
        <fullName evidence="6 8">Large ribosomal subunit protein uL24</fullName>
    </recommendedName>
</protein>
<feature type="domain" description="KOW" evidence="10">
    <location>
        <begin position="3"/>
        <end position="30"/>
    </location>
</feature>
<dbReference type="Pfam" id="PF00467">
    <property type="entry name" value="KOW"/>
    <property type="match status" value="1"/>
</dbReference>
<evidence type="ECO:0000313" key="11">
    <source>
        <dbReference type="EMBL" id="OYV03524.1"/>
    </source>
</evidence>
<dbReference type="NCBIfam" id="TIGR01079">
    <property type="entry name" value="rplX_bact"/>
    <property type="match status" value="1"/>
</dbReference>
<dbReference type="Gene3D" id="2.30.30.30">
    <property type="match status" value="1"/>
</dbReference>
<evidence type="ECO:0000256" key="3">
    <source>
        <dbReference type="ARBA" id="ARBA00022884"/>
    </source>
</evidence>
<comment type="function">
    <text evidence="7 8">One of the proteins that surrounds the polypeptide exit tunnel on the outside of the subunit.</text>
</comment>
<dbReference type="PANTHER" id="PTHR12903">
    <property type="entry name" value="MITOCHONDRIAL RIBOSOMAL PROTEIN L24"/>
    <property type="match status" value="1"/>
</dbReference>
<comment type="subunit">
    <text evidence="8">Part of the 50S ribosomal subunit.</text>
</comment>
<dbReference type="SMART" id="SM00739">
    <property type="entry name" value="KOW"/>
    <property type="match status" value="1"/>
</dbReference>
<evidence type="ECO:0000256" key="9">
    <source>
        <dbReference type="RuleBase" id="RU003477"/>
    </source>
</evidence>
<dbReference type="InterPro" id="IPR003256">
    <property type="entry name" value="Ribosomal_uL24"/>
</dbReference>
<dbReference type="GO" id="GO:0003735">
    <property type="term" value="F:structural constituent of ribosome"/>
    <property type="evidence" value="ECO:0007669"/>
    <property type="project" value="InterPro"/>
</dbReference>
<sequence>MRKIKKGDIVEVLTGKDKGRQGKVLKVFPEASHIIVEGVNFQKKHYRARRAGEQSQIITREGPIHISNVKLVCPKCGQPTKVGFRIVGERKLRYCKKCQELLDE</sequence>
<keyword evidence="5 8" id="KW-0687">Ribonucleoprotein</keyword>
<evidence type="ECO:0000256" key="4">
    <source>
        <dbReference type="ARBA" id="ARBA00022980"/>
    </source>
</evidence>
<evidence type="ECO:0000256" key="8">
    <source>
        <dbReference type="HAMAP-Rule" id="MF_01326"/>
    </source>
</evidence>
<comment type="similarity">
    <text evidence="1 8 9">Belongs to the universal ribosomal protein uL24 family.</text>
</comment>
<evidence type="ECO:0000256" key="2">
    <source>
        <dbReference type="ARBA" id="ARBA00022730"/>
    </source>
</evidence>
<evidence type="ECO:0000256" key="6">
    <source>
        <dbReference type="ARBA" id="ARBA00035206"/>
    </source>
</evidence>
<comment type="function">
    <text evidence="8">One of two assembly initiator proteins, it binds directly to the 5'-end of the 23S rRNA, where it nucleates assembly of the 50S subunit.</text>
</comment>
<evidence type="ECO:0000256" key="7">
    <source>
        <dbReference type="ARBA" id="ARBA00058688"/>
    </source>
</evidence>
<dbReference type="FunFam" id="2.30.30.30:FF:000004">
    <property type="entry name" value="50S ribosomal protein L24"/>
    <property type="match status" value="1"/>
</dbReference>
<dbReference type="Pfam" id="PF17136">
    <property type="entry name" value="ribosomal_L24"/>
    <property type="match status" value="1"/>
</dbReference>
<dbReference type="InterPro" id="IPR005825">
    <property type="entry name" value="Ribosomal_uL24_CS"/>
</dbReference>
<keyword evidence="3 8" id="KW-0694">RNA-binding</keyword>
<dbReference type="SUPFAM" id="SSF50104">
    <property type="entry name" value="Translation proteins SH3-like domain"/>
    <property type="match status" value="1"/>
</dbReference>
<comment type="caution">
    <text evidence="11">The sequence shown here is derived from an EMBL/GenBank/DDBJ whole genome shotgun (WGS) entry which is preliminary data.</text>
</comment>
<dbReference type="PROSITE" id="PS01108">
    <property type="entry name" value="RIBOSOMAL_L24"/>
    <property type="match status" value="1"/>
</dbReference>
<gene>
    <name evidence="8" type="primary">rplX</name>
    <name evidence="11" type="ORF">CGW93_00375</name>
</gene>
<evidence type="ECO:0000256" key="5">
    <source>
        <dbReference type="ARBA" id="ARBA00023274"/>
    </source>
</evidence>